<keyword evidence="3" id="KW-1185">Reference proteome</keyword>
<dbReference type="AlphaFoldDB" id="A0A6F8PTL9"/>
<feature type="region of interest" description="Disordered" evidence="1">
    <location>
        <begin position="96"/>
        <end position="116"/>
    </location>
</feature>
<evidence type="ECO:0000313" key="3">
    <source>
        <dbReference type="Proteomes" id="UP000501726"/>
    </source>
</evidence>
<name>A0A6F8PTL9_9GAMM</name>
<reference evidence="3" key="1">
    <citation type="submission" date="2019-11" db="EMBL/GenBank/DDBJ databases">
        <title>Isolation and characterization of two novel species in the genus Thiomicrorhabdus.</title>
        <authorList>
            <person name="Mochizuki J."/>
            <person name="Kojima H."/>
            <person name="Fukui M."/>
        </authorList>
    </citation>
    <scope>NUCLEOTIDE SEQUENCE [LARGE SCALE GENOMIC DNA]</scope>
    <source>
        <strain evidence="3">aks77</strain>
    </source>
</reference>
<organism evidence="2 3">
    <name type="scientific">Thiosulfatimonas sediminis</name>
    <dbReference type="NCBI Taxonomy" id="2675054"/>
    <lineage>
        <taxon>Bacteria</taxon>
        <taxon>Pseudomonadati</taxon>
        <taxon>Pseudomonadota</taxon>
        <taxon>Gammaproteobacteria</taxon>
        <taxon>Thiotrichales</taxon>
        <taxon>Piscirickettsiaceae</taxon>
        <taxon>Thiosulfatimonas</taxon>
    </lineage>
</organism>
<evidence type="ECO:0000313" key="2">
    <source>
        <dbReference type="EMBL" id="BBP45465.1"/>
    </source>
</evidence>
<protein>
    <recommendedName>
        <fullName evidence="4">Transposase</fullName>
    </recommendedName>
</protein>
<proteinExistence type="predicted"/>
<evidence type="ECO:0008006" key="4">
    <source>
        <dbReference type="Google" id="ProtNLM"/>
    </source>
</evidence>
<sequence>MPKAHLAQHKVSPGRLKNQAKAIGPDVLAWVTHQLTTKAHPEQAYRVCLGALGLTRQYSAERLNQACRRANRHKLFRLQQLKNILTSHLDQLPEETTVHSTLPQSHENIRGPHSFH</sequence>
<accession>A0A6F8PTL9</accession>
<dbReference type="Proteomes" id="UP000501726">
    <property type="component" value="Chromosome"/>
</dbReference>
<evidence type="ECO:0000256" key="1">
    <source>
        <dbReference type="SAM" id="MobiDB-lite"/>
    </source>
</evidence>
<dbReference type="KEGG" id="tse:THMIRHAS_08380"/>
<dbReference type="EMBL" id="AP021889">
    <property type="protein sequence ID" value="BBP45465.1"/>
    <property type="molecule type" value="Genomic_DNA"/>
</dbReference>
<gene>
    <name evidence="2" type="ORF">THMIRHAS_08380</name>
</gene>